<dbReference type="Gene3D" id="3.40.50.450">
    <property type="match status" value="1"/>
</dbReference>
<keyword evidence="3" id="KW-0378">Hydrolase</keyword>
<keyword evidence="5" id="KW-1185">Reference proteome</keyword>
<sequence length="193" mass="21541">MKRIVVFCGSSLGVSPSYANEAHILGKTLAQKKIGLVYGGAKIGIMGAIANAVLQFNGEVIGVIPEFLKKKEVYHPKLNELIITKDMHQRKMKMHELSDGILMLPGGYGTLEEFFEMLTWGQLGLHRYPIGILNTNGFYNSLLNMLGHMVEEGFVKQINFDMLLVDDSVEGVLNKMSLYEPVPVPKWITKDQT</sequence>
<dbReference type="SUPFAM" id="SSF102405">
    <property type="entry name" value="MCP/YpsA-like"/>
    <property type="match status" value="1"/>
</dbReference>
<evidence type="ECO:0000256" key="1">
    <source>
        <dbReference type="ARBA" id="ARBA00000274"/>
    </source>
</evidence>
<name>A0ABU3BI17_9FLAO</name>
<dbReference type="RefSeq" id="WP_311387810.1">
    <property type="nucleotide sequence ID" value="NZ_JAVRHU010000002.1"/>
</dbReference>
<dbReference type="InterPro" id="IPR031100">
    <property type="entry name" value="LOG_fam"/>
</dbReference>
<evidence type="ECO:0000256" key="2">
    <source>
        <dbReference type="ARBA" id="ARBA00006763"/>
    </source>
</evidence>
<evidence type="ECO:0000256" key="3">
    <source>
        <dbReference type="RuleBase" id="RU363015"/>
    </source>
</evidence>
<keyword evidence="3" id="KW-0203">Cytokinin biosynthesis</keyword>
<evidence type="ECO:0000313" key="5">
    <source>
        <dbReference type="Proteomes" id="UP001250662"/>
    </source>
</evidence>
<dbReference type="Proteomes" id="UP001250662">
    <property type="component" value="Unassembled WGS sequence"/>
</dbReference>
<comment type="catalytic activity">
    <reaction evidence="1">
        <text>AMP + H2O = D-ribose 5-phosphate + adenine</text>
        <dbReference type="Rhea" id="RHEA:20129"/>
        <dbReference type="ChEBI" id="CHEBI:15377"/>
        <dbReference type="ChEBI" id="CHEBI:16708"/>
        <dbReference type="ChEBI" id="CHEBI:78346"/>
        <dbReference type="ChEBI" id="CHEBI:456215"/>
        <dbReference type="EC" id="3.2.2.4"/>
    </reaction>
</comment>
<dbReference type="PANTHER" id="PTHR31223">
    <property type="entry name" value="LOG FAMILY PROTEIN YJL055W"/>
    <property type="match status" value="1"/>
</dbReference>
<comment type="caution">
    <text evidence="4">The sequence shown here is derived from an EMBL/GenBank/DDBJ whole genome shotgun (WGS) entry which is preliminary data.</text>
</comment>
<dbReference type="EMBL" id="JAVRHU010000002">
    <property type="protein sequence ID" value="MDT0621810.1"/>
    <property type="molecule type" value="Genomic_DNA"/>
</dbReference>
<dbReference type="Pfam" id="PF03641">
    <property type="entry name" value="Lysine_decarbox"/>
    <property type="match status" value="1"/>
</dbReference>
<dbReference type="NCBIfam" id="TIGR00730">
    <property type="entry name" value="Rossman fold protein, TIGR00730 family"/>
    <property type="match status" value="1"/>
</dbReference>
<dbReference type="PANTHER" id="PTHR31223:SF70">
    <property type="entry name" value="LOG FAMILY PROTEIN YJL055W"/>
    <property type="match status" value="1"/>
</dbReference>
<proteinExistence type="inferred from homology"/>
<dbReference type="EC" id="3.2.2.n1" evidence="3"/>
<organism evidence="4 5">
    <name type="scientific">Croceitalea vernalis</name>
    <dbReference type="NCBI Taxonomy" id="3075599"/>
    <lineage>
        <taxon>Bacteria</taxon>
        <taxon>Pseudomonadati</taxon>
        <taxon>Bacteroidota</taxon>
        <taxon>Flavobacteriia</taxon>
        <taxon>Flavobacteriales</taxon>
        <taxon>Flavobacteriaceae</taxon>
        <taxon>Croceitalea</taxon>
    </lineage>
</organism>
<dbReference type="InterPro" id="IPR005269">
    <property type="entry name" value="LOG"/>
</dbReference>
<comment type="similarity">
    <text evidence="2 3">Belongs to the LOG family.</text>
</comment>
<reference evidence="4 5" key="1">
    <citation type="submission" date="2023-09" db="EMBL/GenBank/DDBJ databases">
        <authorList>
            <person name="Rey-Velasco X."/>
        </authorList>
    </citation>
    <scope>NUCLEOTIDE SEQUENCE [LARGE SCALE GENOMIC DNA]</scope>
    <source>
        <strain evidence="4 5">P007</strain>
    </source>
</reference>
<accession>A0ABU3BI17</accession>
<gene>
    <name evidence="4" type="ORF">RM520_09240</name>
</gene>
<protein>
    <recommendedName>
        <fullName evidence="3">Cytokinin riboside 5'-monophosphate phosphoribohydrolase</fullName>
        <ecNumber evidence="3">3.2.2.n1</ecNumber>
    </recommendedName>
</protein>
<evidence type="ECO:0000313" key="4">
    <source>
        <dbReference type="EMBL" id="MDT0621810.1"/>
    </source>
</evidence>